<dbReference type="PROSITE" id="PS00154">
    <property type="entry name" value="ATPASE_E1_E2"/>
    <property type="match status" value="1"/>
</dbReference>
<dbReference type="InterPro" id="IPR051014">
    <property type="entry name" value="Cation_Transport_ATPase_IB"/>
</dbReference>
<organism evidence="6 7">
    <name type="scientific">Aromatoleum toluvorans</name>
    <dbReference type="NCBI Taxonomy" id="92002"/>
    <lineage>
        <taxon>Bacteria</taxon>
        <taxon>Pseudomonadati</taxon>
        <taxon>Pseudomonadota</taxon>
        <taxon>Betaproteobacteria</taxon>
        <taxon>Rhodocyclales</taxon>
        <taxon>Rhodocyclaceae</taxon>
        <taxon>Aromatoleum</taxon>
    </lineage>
</organism>
<dbReference type="EMBL" id="WTVN01000018">
    <property type="protein sequence ID" value="NMG44547.1"/>
    <property type="molecule type" value="Genomic_DNA"/>
</dbReference>
<evidence type="ECO:0000256" key="3">
    <source>
        <dbReference type="ARBA" id="ARBA00022692"/>
    </source>
</evidence>
<accession>A0ABX1Q121</accession>
<evidence type="ECO:0000313" key="7">
    <source>
        <dbReference type="Proteomes" id="UP000623795"/>
    </source>
</evidence>
<evidence type="ECO:0000256" key="5">
    <source>
        <dbReference type="ARBA" id="ARBA00023136"/>
    </source>
</evidence>
<feature type="non-terminal residue" evidence="6">
    <location>
        <position position="60"/>
    </location>
</feature>
<evidence type="ECO:0000256" key="2">
    <source>
        <dbReference type="ARBA" id="ARBA00006024"/>
    </source>
</evidence>
<keyword evidence="5" id="KW-0472">Membrane</keyword>
<evidence type="ECO:0000256" key="4">
    <source>
        <dbReference type="ARBA" id="ARBA00022989"/>
    </source>
</evidence>
<dbReference type="InterPro" id="IPR018303">
    <property type="entry name" value="ATPase_P-typ_P_site"/>
</dbReference>
<name>A0ABX1Q121_9RHOO</name>
<proteinExistence type="inferred from homology"/>
<dbReference type="PANTHER" id="PTHR48085">
    <property type="entry name" value="CADMIUM/ZINC-TRANSPORTING ATPASE HMA2-RELATED"/>
    <property type="match status" value="1"/>
</dbReference>
<comment type="similarity">
    <text evidence="2">Belongs to the cation transport ATPase (P-type) (TC 3.A.3) family. Type IB subfamily.</text>
</comment>
<evidence type="ECO:0000256" key="1">
    <source>
        <dbReference type="ARBA" id="ARBA00004370"/>
    </source>
</evidence>
<keyword evidence="4" id="KW-1133">Transmembrane helix</keyword>
<sequence length="60" mass="5873">MSAASTATSAPTPIANDTSAAASAGMLVKNAEALELAEKISVLAVDKTGTLTEGAPAVRE</sequence>
<dbReference type="InterPro" id="IPR023214">
    <property type="entry name" value="HAD_sf"/>
</dbReference>
<dbReference type="Gene3D" id="3.40.50.1000">
    <property type="entry name" value="HAD superfamily/HAD-like"/>
    <property type="match status" value="1"/>
</dbReference>
<protein>
    <submittedName>
        <fullName evidence="6">Uncharacterized protein</fullName>
    </submittedName>
</protein>
<gene>
    <name evidence="6" type="ORF">GPA22_12485</name>
</gene>
<dbReference type="Proteomes" id="UP000623795">
    <property type="component" value="Unassembled WGS sequence"/>
</dbReference>
<keyword evidence="3" id="KW-0812">Transmembrane</keyword>
<evidence type="ECO:0000313" key="6">
    <source>
        <dbReference type="EMBL" id="NMG44547.1"/>
    </source>
</evidence>
<reference evidence="6 7" key="1">
    <citation type="submission" date="2019-12" db="EMBL/GenBank/DDBJ databases">
        <title>Comparative genomics gives insights into the taxonomy of the Azoarcus-Aromatoleum group and reveals separate origins of nif in the plant-associated Azoarcus and non-plant-associated Aromatoleum sub-groups.</title>
        <authorList>
            <person name="Lafos M."/>
            <person name="Maluk M."/>
            <person name="Batista M."/>
            <person name="Junghare M."/>
            <person name="Carmona M."/>
            <person name="Faoro H."/>
            <person name="Cruz L.M."/>
            <person name="Battistoni F."/>
            <person name="De Souza E."/>
            <person name="Pedrosa F."/>
            <person name="Chen W.-M."/>
            <person name="Poole P.S."/>
            <person name="Dixon R.A."/>
            <person name="James E.K."/>
        </authorList>
    </citation>
    <scope>NUCLEOTIDE SEQUENCE [LARGE SCALE GENOMIC DNA]</scope>
    <source>
        <strain evidence="6 7">Td21</strain>
    </source>
</reference>
<keyword evidence="7" id="KW-1185">Reference proteome</keyword>
<comment type="caution">
    <text evidence="6">The sequence shown here is derived from an EMBL/GenBank/DDBJ whole genome shotgun (WGS) entry which is preliminary data.</text>
</comment>
<comment type="subcellular location">
    <subcellularLocation>
        <location evidence="1">Membrane</location>
    </subcellularLocation>
</comment>